<feature type="compositionally biased region" description="Basic and acidic residues" evidence="1">
    <location>
        <begin position="126"/>
        <end position="139"/>
    </location>
</feature>
<dbReference type="OrthoDB" id="49204at2759"/>
<feature type="region of interest" description="Disordered" evidence="1">
    <location>
        <begin position="193"/>
        <end position="253"/>
    </location>
</feature>
<dbReference type="AlphaFoldDB" id="A0A1Z5J7M5"/>
<keyword evidence="3" id="KW-1185">Reference proteome</keyword>
<dbReference type="EMBL" id="BDSP01000013">
    <property type="protein sequence ID" value="GAX09987.1"/>
    <property type="molecule type" value="Genomic_DNA"/>
</dbReference>
<accession>A0A1Z5J7M5</accession>
<proteinExistence type="predicted"/>
<organism evidence="2 3">
    <name type="scientific">Fistulifera solaris</name>
    <name type="common">Oleaginous diatom</name>
    <dbReference type="NCBI Taxonomy" id="1519565"/>
    <lineage>
        <taxon>Eukaryota</taxon>
        <taxon>Sar</taxon>
        <taxon>Stramenopiles</taxon>
        <taxon>Ochrophyta</taxon>
        <taxon>Bacillariophyta</taxon>
        <taxon>Bacillariophyceae</taxon>
        <taxon>Bacillariophycidae</taxon>
        <taxon>Naviculales</taxon>
        <taxon>Naviculaceae</taxon>
        <taxon>Fistulifera</taxon>
    </lineage>
</organism>
<sequence length="282" mass="30366">MADAAAFFASKKKKNKKAFTFNANLVDASTVNATVHVEAPALSNEHDVIAESLEMNENNSEWDEQAVVGAANQLRSASDAVLDFKVTSSNGIDTDDIASKLRMEETKAQLAAAREGMEREALKLKEEREKKEKAKEEASKAVGGGPAKWVAPSLRRQMGTAGDASRPRMGGKLNVEDEELFPDLAAAGKILEQKEKESQPLFKPAKKTPVGGGASWASKSTKADEPAVVGESKVEKTPEVEPEPAESEPEVIEVLSQPTIPVVKKPVVKKKKKDLSTFKPSS</sequence>
<protein>
    <submittedName>
        <fullName evidence="2">Uncharacterized protein</fullName>
    </submittedName>
</protein>
<evidence type="ECO:0000313" key="3">
    <source>
        <dbReference type="Proteomes" id="UP000198406"/>
    </source>
</evidence>
<feature type="region of interest" description="Disordered" evidence="1">
    <location>
        <begin position="126"/>
        <end position="170"/>
    </location>
</feature>
<evidence type="ECO:0000256" key="1">
    <source>
        <dbReference type="SAM" id="MobiDB-lite"/>
    </source>
</evidence>
<comment type="caution">
    <text evidence="2">The sequence shown here is derived from an EMBL/GenBank/DDBJ whole genome shotgun (WGS) entry which is preliminary data.</text>
</comment>
<name>A0A1Z5J7M5_FISSO</name>
<feature type="compositionally biased region" description="Acidic residues" evidence="1">
    <location>
        <begin position="240"/>
        <end position="251"/>
    </location>
</feature>
<gene>
    <name evidence="2" type="ORF">FisN_11Lh020</name>
</gene>
<reference evidence="2 3" key="1">
    <citation type="journal article" date="2015" name="Plant Cell">
        <title>Oil accumulation by the oleaginous diatom Fistulifera solaris as revealed by the genome and transcriptome.</title>
        <authorList>
            <person name="Tanaka T."/>
            <person name="Maeda Y."/>
            <person name="Veluchamy A."/>
            <person name="Tanaka M."/>
            <person name="Abida H."/>
            <person name="Marechal E."/>
            <person name="Bowler C."/>
            <person name="Muto M."/>
            <person name="Sunaga Y."/>
            <person name="Tanaka M."/>
            <person name="Yoshino T."/>
            <person name="Taniguchi T."/>
            <person name="Fukuda Y."/>
            <person name="Nemoto M."/>
            <person name="Matsumoto M."/>
            <person name="Wong P.S."/>
            <person name="Aburatani S."/>
            <person name="Fujibuchi W."/>
        </authorList>
    </citation>
    <scope>NUCLEOTIDE SEQUENCE [LARGE SCALE GENOMIC DNA]</scope>
    <source>
        <strain evidence="2 3">JPCC DA0580</strain>
    </source>
</reference>
<evidence type="ECO:0000313" key="2">
    <source>
        <dbReference type="EMBL" id="GAX09987.1"/>
    </source>
</evidence>
<dbReference type="Proteomes" id="UP000198406">
    <property type="component" value="Unassembled WGS sequence"/>
</dbReference>
<dbReference type="InParanoid" id="A0A1Z5J7M5"/>